<dbReference type="PANTHER" id="PTHR42659">
    <property type="entry name" value="XANTHINE DEHYDROGENASE SUBUNIT C-RELATED"/>
    <property type="match status" value="1"/>
</dbReference>
<reference evidence="5 6" key="1">
    <citation type="submission" date="2018-09" db="EMBL/GenBank/DDBJ databases">
        <title>Genome sequencing of Nocardioides immobilis CCTCC AB 2017083 for comparison to Nocardioides silvaticus.</title>
        <authorList>
            <person name="Li C."/>
            <person name="Wang G."/>
        </authorList>
    </citation>
    <scope>NUCLEOTIDE SEQUENCE [LARGE SCALE GENOMIC DNA]</scope>
    <source>
        <strain evidence="5 6">CCTCC AB 2017083</strain>
    </source>
</reference>
<organism evidence="5 6">
    <name type="scientific">Nocardioides immobilis</name>
    <dbReference type="NCBI Taxonomy" id="2049295"/>
    <lineage>
        <taxon>Bacteria</taxon>
        <taxon>Bacillati</taxon>
        <taxon>Actinomycetota</taxon>
        <taxon>Actinomycetes</taxon>
        <taxon>Propionibacteriales</taxon>
        <taxon>Nocardioidaceae</taxon>
        <taxon>Nocardioides</taxon>
    </lineage>
</organism>
<evidence type="ECO:0000313" key="6">
    <source>
        <dbReference type="Proteomes" id="UP000283644"/>
    </source>
</evidence>
<dbReference type="GO" id="GO:0071949">
    <property type="term" value="F:FAD binding"/>
    <property type="evidence" value="ECO:0007669"/>
    <property type="project" value="InterPro"/>
</dbReference>
<dbReference type="InterPro" id="IPR036683">
    <property type="entry name" value="CO_DH_flav_C_dom_sf"/>
</dbReference>
<dbReference type="InterPro" id="IPR016167">
    <property type="entry name" value="FAD-bd_PCMH_sub1"/>
</dbReference>
<gene>
    <name evidence="5" type="ORF">D0Z08_10685</name>
</gene>
<dbReference type="RefSeq" id="WP_118925224.1">
    <property type="nucleotide sequence ID" value="NZ_QXGH01000014.1"/>
</dbReference>
<keyword evidence="1" id="KW-0285">Flavoprotein</keyword>
<feature type="domain" description="FAD-binding PCMH-type" evidence="4">
    <location>
        <begin position="1"/>
        <end position="180"/>
    </location>
</feature>
<keyword evidence="2" id="KW-0274">FAD</keyword>
<dbReference type="InterPro" id="IPR002346">
    <property type="entry name" value="Mopterin_DH_FAD-bd"/>
</dbReference>
<dbReference type="AlphaFoldDB" id="A0A417Y388"/>
<evidence type="ECO:0000256" key="3">
    <source>
        <dbReference type="ARBA" id="ARBA00023002"/>
    </source>
</evidence>
<protein>
    <submittedName>
        <fullName evidence="5">Xanthine dehydrogenase family protein subunit M</fullName>
    </submittedName>
</protein>
<dbReference type="Proteomes" id="UP000283644">
    <property type="component" value="Unassembled WGS sequence"/>
</dbReference>
<dbReference type="EMBL" id="QXGH01000014">
    <property type="protein sequence ID" value="RHW27128.1"/>
    <property type="molecule type" value="Genomic_DNA"/>
</dbReference>
<evidence type="ECO:0000256" key="1">
    <source>
        <dbReference type="ARBA" id="ARBA00022630"/>
    </source>
</evidence>
<dbReference type="SUPFAM" id="SSF55447">
    <property type="entry name" value="CO dehydrogenase flavoprotein C-terminal domain-like"/>
    <property type="match status" value="1"/>
</dbReference>
<dbReference type="OrthoDB" id="9793944at2"/>
<dbReference type="SMART" id="SM01092">
    <property type="entry name" value="CO_deh_flav_C"/>
    <property type="match status" value="1"/>
</dbReference>
<dbReference type="PROSITE" id="PS51387">
    <property type="entry name" value="FAD_PCMH"/>
    <property type="match status" value="1"/>
</dbReference>
<comment type="caution">
    <text evidence="5">The sequence shown here is derived from an EMBL/GenBank/DDBJ whole genome shotgun (WGS) entry which is preliminary data.</text>
</comment>
<evidence type="ECO:0000313" key="5">
    <source>
        <dbReference type="EMBL" id="RHW27128.1"/>
    </source>
</evidence>
<dbReference type="SUPFAM" id="SSF56176">
    <property type="entry name" value="FAD-binding/transporter-associated domain-like"/>
    <property type="match status" value="1"/>
</dbReference>
<dbReference type="Gene3D" id="3.30.465.10">
    <property type="match status" value="1"/>
</dbReference>
<dbReference type="PANTHER" id="PTHR42659:SF2">
    <property type="entry name" value="XANTHINE DEHYDROGENASE SUBUNIT C-RELATED"/>
    <property type="match status" value="1"/>
</dbReference>
<evidence type="ECO:0000256" key="2">
    <source>
        <dbReference type="ARBA" id="ARBA00022827"/>
    </source>
</evidence>
<proteinExistence type="predicted"/>
<dbReference type="Pfam" id="PF03450">
    <property type="entry name" value="CO_deh_flav_C"/>
    <property type="match status" value="1"/>
</dbReference>
<dbReference type="Gene3D" id="3.30.43.10">
    <property type="entry name" value="Uridine Diphospho-n-acetylenolpyruvylglucosamine Reductase, domain 2"/>
    <property type="match status" value="1"/>
</dbReference>
<dbReference type="FunFam" id="3.30.465.10:FF:000017">
    <property type="entry name" value="Xanthine dehydrogenase, FAD binding subunit"/>
    <property type="match status" value="1"/>
</dbReference>
<keyword evidence="6" id="KW-1185">Reference proteome</keyword>
<accession>A0A417Y388</accession>
<dbReference type="InterPro" id="IPR005107">
    <property type="entry name" value="CO_DH_flav_C"/>
</dbReference>
<dbReference type="GO" id="GO:0016491">
    <property type="term" value="F:oxidoreductase activity"/>
    <property type="evidence" value="ECO:0007669"/>
    <property type="project" value="UniProtKB-KW"/>
</dbReference>
<dbReference type="Pfam" id="PF00941">
    <property type="entry name" value="FAD_binding_5"/>
    <property type="match status" value="1"/>
</dbReference>
<name>A0A417Y388_9ACTN</name>
<evidence type="ECO:0000259" key="4">
    <source>
        <dbReference type="PROSITE" id="PS51387"/>
    </source>
</evidence>
<sequence length="294" mass="30531">MIPAAFEYVAPTTVEEALQALAEHGAAGDDVKILAGGQSLLPVLRMRLNAPEWVVDLSRIPSLRGVRDGGDHLVIGAMTTHDAVGHDPLVHEHALLLTKAVTHLADAQVRHRGTFGGALAHADPAGDVGAPALALDASFVIAGPGGSRTVPAGEFFVDIFETAIGEDEILTEVHIPKHTGWGAHYEKFVRVAHQWPIVAVAASVRLDGDTIAEARVGLTNMGSTPLRATAVEEALVGRPATEDAVREAAAHAADGANPPTDLNGGADYRRHLATVLTGRAVLAAAGRNGTRVPG</sequence>
<dbReference type="InterPro" id="IPR016169">
    <property type="entry name" value="FAD-bd_PCMH_sub2"/>
</dbReference>
<keyword evidence="3" id="KW-0560">Oxidoreductase</keyword>
<dbReference type="InterPro" id="IPR036318">
    <property type="entry name" value="FAD-bd_PCMH-like_sf"/>
</dbReference>
<dbReference type="InterPro" id="IPR016166">
    <property type="entry name" value="FAD-bd_PCMH"/>
</dbReference>
<dbReference type="InterPro" id="IPR051312">
    <property type="entry name" value="Diverse_Substr_Oxidored"/>
</dbReference>
<dbReference type="Gene3D" id="3.30.390.50">
    <property type="entry name" value="CO dehydrogenase flavoprotein, C-terminal domain"/>
    <property type="match status" value="1"/>
</dbReference>